<dbReference type="PANTHER" id="PTHR45436:SF5">
    <property type="entry name" value="SENSOR HISTIDINE KINASE TRCS"/>
    <property type="match status" value="1"/>
</dbReference>
<keyword evidence="6 11" id="KW-0812">Transmembrane</keyword>
<dbReference type="InterPro" id="IPR025919">
    <property type="entry name" value="Stimulus_sens_dom"/>
</dbReference>
<evidence type="ECO:0000256" key="11">
    <source>
        <dbReference type="SAM" id="Phobius"/>
    </source>
</evidence>
<dbReference type="GO" id="GO:0000155">
    <property type="term" value="F:phosphorelay sensor kinase activity"/>
    <property type="evidence" value="ECO:0007669"/>
    <property type="project" value="InterPro"/>
</dbReference>
<dbReference type="InterPro" id="IPR003594">
    <property type="entry name" value="HATPase_dom"/>
</dbReference>
<dbReference type="SMART" id="SM00304">
    <property type="entry name" value="HAMP"/>
    <property type="match status" value="1"/>
</dbReference>
<dbReference type="SUPFAM" id="SSF55874">
    <property type="entry name" value="ATPase domain of HSP90 chaperone/DNA topoisomerase II/histidine kinase"/>
    <property type="match status" value="1"/>
</dbReference>
<comment type="subcellular location">
    <subcellularLocation>
        <location evidence="2">Membrane</location>
    </subcellularLocation>
</comment>
<dbReference type="AlphaFoldDB" id="A0A845AQF5"/>
<dbReference type="SUPFAM" id="SSF158472">
    <property type="entry name" value="HAMP domain-like"/>
    <property type="match status" value="1"/>
</dbReference>
<organism evidence="14 15">
    <name type="scientific">Qipengyuania algicida</name>
    <dbReference type="NCBI Taxonomy" id="1836209"/>
    <lineage>
        <taxon>Bacteria</taxon>
        <taxon>Pseudomonadati</taxon>
        <taxon>Pseudomonadota</taxon>
        <taxon>Alphaproteobacteria</taxon>
        <taxon>Sphingomonadales</taxon>
        <taxon>Erythrobacteraceae</taxon>
        <taxon>Qipengyuania</taxon>
    </lineage>
</organism>
<keyword evidence="9" id="KW-0902">Two-component regulatory system</keyword>
<gene>
    <name evidence="14" type="ORF">GRI58_10030</name>
</gene>
<keyword evidence="10 11" id="KW-0472">Membrane</keyword>
<dbReference type="Proteomes" id="UP000439780">
    <property type="component" value="Unassembled WGS sequence"/>
</dbReference>
<sequence>MAQGTVSTMAEMANALRGDPKQGKTTWSRRFSLTRRILFVNILPIALLGFGVIYLDFYRKQLLDERFKLALVEAQIIAESLAGASPARQDALLIQLGKEQKLRLRVYNANGKLMGDSFKLAPPSFSLIDPETEPESQKFARELDRWFDWLVGAPKLPDYHEPAVDQVSAWPELVRAREEGLTQIVLRHAPDRSHIITAAAPVGLNGETLLLTRNPIDIVEAVRRARSLVALVVLVSLLVSTMLSLFLARTIVQPLRELVQAAVRVRQGRDRQVQVPRLPQRRDEIGLLARAVSDMTIALRHRIDAVESFAADVAHEIKNPLASLRSATESLGTVDDPELRAQLLDIARHDVRRIDRLVTEISDASRIDAELSRATFEPVDLVALTRNIVGSREHRAEPESHRFAFESANETMFVNGEPARLERVIENLLDNAVSFSPPGGTITLDLSRSGGRVALSVLDEGPGIAEELREDVFKRFHSLRPEGEDFGNHSGLGLAIARSIAEAHDGTLVATSRPDGHPGACMILELPTLRKST</sequence>
<evidence type="ECO:0000256" key="10">
    <source>
        <dbReference type="ARBA" id="ARBA00023136"/>
    </source>
</evidence>
<dbReference type="PROSITE" id="PS50885">
    <property type="entry name" value="HAMP"/>
    <property type="match status" value="1"/>
</dbReference>
<dbReference type="InterPro" id="IPR050428">
    <property type="entry name" value="TCS_sensor_his_kinase"/>
</dbReference>
<dbReference type="InterPro" id="IPR025908">
    <property type="entry name" value="Sensor_TM1"/>
</dbReference>
<dbReference type="Gene3D" id="3.30.565.10">
    <property type="entry name" value="Histidine kinase-like ATPase, C-terminal domain"/>
    <property type="match status" value="1"/>
</dbReference>
<dbReference type="OrthoDB" id="9805942at2"/>
<keyword evidence="5" id="KW-0808">Transferase</keyword>
<evidence type="ECO:0000256" key="9">
    <source>
        <dbReference type="ARBA" id="ARBA00023012"/>
    </source>
</evidence>
<evidence type="ECO:0000256" key="6">
    <source>
        <dbReference type="ARBA" id="ARBA00022692"/>
    </source>
</evidence>
<evidence type="ECO:0000256" key="2">
    <source>
        <dbReference type="ARBA" id="ARBA00004370"/>
    </source>
</evidence>
<reference evidence="14 15" key="1">
    <citation type="submission" date="2019-12" db="EMBL/GenBank/DDBJ databases">
        <title>Genomic-based taxomic classification of the family Erythrobacteraceae.</title>
        <authorList>
            <person name="Xu L."/>
        </authorList>
    </citation>
    <scope>NUCLEOTIDE SEQUENCE [LARGE SCALE GENOMIC DNA]</scope>
    <source>
        <strain evidence="14 15">KEMB 9005-328</strain>
    </source>
</reference>
<feature type="domain" description="Histidine kinase" evidence="12">
    <location>
        <begin position="312"/>
        <end position="530"/>
    </location>
</feature>
<dbReference type="Pfam" id="PF13755">
    <property type="entry name" value="Sensor_TM1"/>
    <property type="match status" value="1"/>
</dbReference>
<dbReference type="InterPro" id="IPR003660">
    <property type="entry name" value="HAMP_dom"/>
</dbReference>
<keyword evidence="8 11" id="KW-1133">Transmembrane helix</keyword>
<comment type="catalytic activity">
    <reaction evidence="1">
        <text>ATP + protein L-histidine = ADP + protein N-phospho-L-histidine.</text>
        <dbReference type="EC" id="2.7.13.3"/>
    </reaction>
</comment>
<dbReference type="Pfam" id="PF02518">
    <property type="entry name" value="HATPase_c"/>
    <property type="match status" value="1"/>
</dbReference>
<evidence type="ECO:0000256" key="5">
    <source>
        <dbReference type="ARBA" id="ARBA00022679"/>
    </source>
</evidence>
<dbReference type="SUPFAM" id="SSF47384">
    <property type="entry name" value="Homodimeric domain of signal transducing histidine kinase"/>
    <property type="match status" value="1"/>
</dbReference>
<dbReference type="CDD" id="cd06225">
    <property type="entry name" value="HAMP"/>
    <property type="match status" value="1"/>
</dbReference>
<feature type="domain" description="HAMP" evidence="13">
    <location>
        <begin position="249"/>
        <end position="304"/>
    </location>
</feature>
<dbReference type="InterPro" id="IPR004358">
    <property type="entry name" value="Sig_transdc_His_kin-like_C"/>
</dbReference>
<dbReference type="CDD" id="cd00082">
    <property type="entry name" value="HisKA"/>
    <property type="match status" value="1"/>
</dbReference>
<feature type="transmembrane region" description="Helical" evidence="11">
    <location>
        <begin position="37"/>
        <end position="58"/>
    </location>
</feature>
<evidence type="ECO:0000256" key="8">
    <source>
        <dbReference type="ARBA" id="ARBA00022989"/>
    </source>
</evidence>
<accession>A0A845AQF5</accession>
<dbReference type="Pfam" id="PF00512">
    <property type="entry name" value="HisKA"/>
    <property type="match status" value="1"/>
</dbReference>
<dbReference type="SMART" id="SM00387">
    <property type="entry name" value="HATPase_c"/>
    <property type="match status" value="1"/>
</dbReference>
<dbReference type="InterPro" id="IPR003661">
    <property type="entry name" value="HisK_dim/P_dom"/>
</dbReference>
<dbReference type="CDD" id="cd00075">
    <property type="entry name" value="HATPase"/>
    <property type="match status" value="1"/>
</dbReference>
<dbReference type="Pfam" id="PF13756">
    <property type="entry name" value="Stimulus_sens_1"/>
    <property type="match status" value="1"/>
</dbReference>
<dbReference type="PANTHER" id="PTHR45436">
    <property type="entry name" value="SENSOR HISTIDINE KINASE YKOH"/>
    <property type="match status" value="1"/>
</dbReference>
<dbReference type="InterPro" id="IPR005467">
    <property type="entry name" value="His_kinase_dom"/>
</dbReference>
<dbReference type="InterPro" id="IPR036097">
    <property type="entry name" value="HisK_dim/P_sf"/>
</dbReference>
<dbReference type="Gene3D" id="6.10.340.10">
    <property type="match status" value="1"/>
</dbReference>
<dbReference type="EC" id="2.7.13.3" evidence="3"/>
<evidence type="ECO:0000256" key="7">
    <source>
        <dbReference type="ARBA" id="ARBA00022777"/>
    </source>
</evidence>
<evidence type="ECO:0000259" key="13">
    <source>
        <dbReference type="PROSITE" id="PS50885"/>
    </source>
</evidence>
<keyword evidence="7" id="KW-0418">Kinase</keyword>
<evidence type="ECO:0000256" key="1">
    <source>
        <dbReference type="ARBA" id="ARBA00000085"/>
    </source>
</evidence>
<evidence type="ECO:0000259" key="12">
    <source>
        <dbReference type="PROSITE" id="PS50109"/>
    </source>
</evidence>
<name>A0A845AQF5_9SPHN</name>
<dbReference type="PROSITE" id="PS50109">
    <property type="entry name" value="HIS_KIN"/>
    <property type="match status" value="1"/>
</dbReference>
<dbReference type="PRINTS" id="PR00344">
    <property type="entry name" value="BCTRLSENSOR"/>
</dbReference>
<dbReference type="Pfam" id="PF00672">
    <property type="entry name" value="HAMP"/>
    <property type="match status" value="1"/>
</dbReference>
<evidence type="ECO:0000256" key="3">
    <source>
        <dbReference type="ARBA" id="ARBA00012438"/>
    </source>
</evidence>
<comment type="caution">
    <text evidence="14">The sequence shown here is derived from an EMBL/GenBank/DDBJ whole genome shotgun (WGS) entry which is preliminary data.</text>
</comment>
<evidence type="ECO:0000313" key="15">
    <source>
        <dbReference type="Proteomes" id="UP000439780"/>
    </source>
</evidence>
<proteinExistence type="predicted"/>
<dbReference type="GO" id="GO:0016020">
    <property type="term" value="C:membrane"/>
    <property type="evidence" value="ECO:0007669"/>
    <property type="project" value="UniProtKB-SubCell"/>
</dbReference>
<dbReference type="InterPro" id="IPR036890">
    <property type="entry name" value="HATPase_C_sf"/>
</dbReference>
<evidence type="ECO:0000313" key="14">
    <source>
        <dbReference type="EMBL" id="MXP29158.1"/>
    </source>
</evidence>
<dbReference type="SMART" id="SM00388">
    <property type="entry name" value="HisKA"/>
    <property type="match status" value="1"/>
</dbReference>
<keyword evidence="4" id="KW-0597">Phosphoprotein</keyword>
<evidence type="ECO:0000256" key="4">
    <source>
        <dbReference type="ARBA" id="ARBA00022553"/>
    </source>
</evidence>
<feature type="transmembrane region" description="Helical" evidence="11">
    <location>
        <begin position="228"/>
        <end position="248"/>
    </location>
</feature>
<protein>
    <recommendedName>
        <fullName evidence="3">histidine kinase</fullName>
        <ecNumber evidence="3">2.7.13.3</ecNumber>
    </recommendedName>
</protein>
<keyword evidence="15" id="KW-1185">Reference proteome</keyword>
<dbReference type="EMBL" id="WTYA01000007">
    <property type="protein sequence ID" value="MXP29158.1"/>
    <property type="molecule type" value="Genomic_DNA"/>
</dbReference>
<dbReference type="Gene3D" id="1.10.287.130">
    <property type="match status" value="1"/>
</dbReference>